<dbReference type="Proteomes" id="UP000321805">
    <property type="component" value="Chromosome"/>
</dbReference>
<name>A0A5B8U1D4_9ACTN</name>
<accession>A0A5B8U1D4</accession>
<evidence type="ECO:0000256" key="1">
    <source>
        <dbReference type="SAM" id="MobiDB-lite"/>
    </source>
</evidence>
<reference evidence="2 3" key="1">
    <citation type="journal article" date="2018" name="J. Microbiol.">
        <title>Baekduia soli gen. nov., sp. nov., a novel bacterium isolated from the soil of Baekdu Mountain and proposal of a novel family name, Baekduiaceae fam. nov.</title>
        <authorList>
            <person name="An D.S."/>
            <person name="Siddiqi M.Z."/>
            <person name="Kim K.H."/>
            <person name="Yu H.S."/>
            <person name="Im W.T."/>
        </authorList>
    </citation>
    <scope>NUCLEOTIDE SEQUENCE [LARGE SCALE GENOMIC DNA]</scope>
    <source>
        <strain evidence="2 3">BR7-21</strain>
    </source>
</reference>
<dbReference type="AlphaFoldDB" id="A0A5B8U1D4"/>
<keyword evidence="3" id="KW-1185">Reference proteome</keyword>
<dbReference type="RefSeq" id="WP_146916499.1">
    <property type="nucleotide sequence ID" value="NZ_CP042430.1"/>
</dbReference>
<dbReference type="EMBL" id="CP042430">
    <property type="protein sequence ID" value="QEC46829.1"/>
    <property type="molecule type" value="Genomic_DNA"/>
</dbReference>
<evidence type="ECO:0000313" key="3">
    <source>
        <dbReference type="Proteomes" id="UP000321805"/>
    </source>
</evidence>
<protein>
    <submittedName>
        <fullName evidence="2">Uncharacterized protein</fullName>
    </submittedName>
</protein>
<dbReference type="KEGG" id="bsol:FSW04_03995"/>
<dbReference type="OrthoDB" id="5243876at2"/>
<proteinExistence type="predicted"/>
<organism evidence="2 3">
    <name type="scientific">Baekduia soli</name>
    <dbReference type="NCBI Taxonomy" id="496014"/>
    <lineage>
        <taxon>Bacteria</taxon>
        <taxon>Bacillati</taxon>
        <taxon>Actinomycetota</taxon>
        <taxon>Thermoleophilia</taxon>
        <taxon>Solirubrobacterales</taxon>
        <taxon>Baekduiaceae</taxon>
        <taxon>Baekduia</taxon>
    </lineage>
</organism>
<sequence>MEIDATKGIGPGTHAAPVPGVHGTHAGEFARVFDLAEARRQRMTGPEKIPDEIWDDITRAGQLADDLAARGQQVRFDTHRLTGGVVASLCDTQGGMLRPVSLQELLGSEPDPAPAA</sequence>
<feature type="region of interest" description="Disordered" evidence="1">
    <location>
        <begin position="1"/>
        <end position="23"/>
    </location>
</feature>
<evidence type="ECO:0000313" key="2">
    <source>
        <dbReference type="EMBL" id="QEC46829.1"/>
    </source>
</evidence>
<gene>
    <name evidence="2" type="ORF">FSW04_03995</name>
</gene>